<dbReference type="GO" id="GO:0000712">
    <property type="term" value="P:resolution of meiotic recombination intermediates"/>
    <property type="evidence" value="ECO:0007669"/>
    <property type="project" value="TreeGrafter"/>
</dbReference>
<evidence type="ECO:0000259" key="9">
    <source>
        <dbReference type="PROSITE" id="PS50097"/>
    </source>
</evidence>
<evidence type="ECO:0000313" key="11">
    <source>
        <dbReference type="Proteomes" id="UP000828390"/>
    </source>
</evidence>
<dbReference type="Proteomes" id="UP000828390">
    <property type="component" value="Unassembled WGS sequence"/>
</dbReference>
<feature type="compositionally biased region" description="Basic residues" evidence="8">
    <location>
        <begin position="7"/>
        <end position="16"/>
    </location>
</feature>
<feature type="compositionally biased region" description="Pro residues" evidence="8">
    <location>
        <begin position="1168"/>
        <end position="1182"/>
    </location>
</feature>
<dbReference type="Pfam" id="PF09494">
    <property type="entry name" value="Slx4"/>
    <property type="match status" value="1"/>
</dbReference>
<evidence type="ECO:0000256" key="6">
    <source>
        <dbReference type="ARBA" id="ARBA00023242"/>
    </source>
</evidence>
<reference evidence="10" key="1">
    <citation type="journal article" date="2019" name="bioRxiv">
        <title>The Genome of the Zebra Mussel, Dreissena polymorpha: A Resource for Invasive Species Research.</title>
        <authorList>
            <person name="McCartney M.A."/>
            <person name="Auch B."/>
            <person name="Kono T."/>
            <person name="Mallez S."/>
            <person name="Zhang Y."/>
            <person name="Obille A."/>
            <person name="Becker A."/>
            <person name="Abrahante J.E."/>
            <person name="Garbe J."/>
            <person name="Badalamenti J.P."/>
            <person name="Herman A."/>
            <person name="Mangelson H."/>
            <person name="Liachko I."/>
            <person name="Sullivan S."/>
            <person name="Sone E.D."/>
            <person name="Koren S."/>
            <person name="Silverstein K.A.T."/>
            <person name="Beckman K.B."/>
            <person name="Gohl D.M."/>
        </authorList>
    </citation>
    <scope>NUCLEOTIDE SEQUENCE</scope>
    <source>
        <strain evidence="10">Duluth1</strain>
        <tissue evidence="10">Whole animal</tissue>
    </source>
</reference>
<dbReference type="CDD" id="cd22999">
    <property type="entry name" value="SAP_SLX4"/>
    <property type="match status" value="1"/>
</dbReference>
<evidence type="ECO:0000256" key="1">
    <source>
        <dbReference type="ARBA" id="ARBA00004123"/>
    </source>
</evidence>
<evidence type="ECO:0000313" key="10">
    <source>
        <dbReference type="EMBL" id="KAH3832456.1"/>
    </source>
</evidence>
<dbReference type="InterPro" id="IPR011333">
    <property type="entry name" value="SKP1/BTB/POZ_sf"/>
</dbReference>
<dbReference type="GO" id="GO:0006281">
    <property type="term" value="P:DNA repair"/>
    <property type="evidence" value="ECO:0007669"/>
    <property type="project" value="UniProtKB-KW"/>
</dbReference>
<organism evidence="10 11">
    <name type="scientific">Dreissena polymorpha</name>
    <name type="common">Zebra mussel</name>
    <name type="synonym">Mytilus polymorpha</name>
    <dbReference type="NCBI Taxonomy" id="45954"/>
    <lineage>
        <taxon>Eukaryota</taxon>
        <taxon>Metazoa</taxon>
        <taxon>Spiralia</taxon>
        <taxon>Lophotrochozoa</taxon>
        <taxon>Mollusca</taxon>
        <taxon>Bivalvia</taxon>
        <taxon>Autobranchia</taxon>
        <taxon>Heteroconchia</taxon>
        <taxon>Euheterodonta</taxon>
        <taxon>Imparidentia</taxon>
        <taxon>Neoheterodontei</taxon>
        <taxon>Myida</taxon>
        <taxon>Dreissenoidea</taxon>
        <taxon>Dreissenidae</taxon>
        <taxon>Dreissena</taxon>
    </lineage>
</organism>
<keyword evidence="6" id="KW-0539">Nucleus</keyword>
<comment type="caution">
    <text evidence="10">The sequence shown here is derived from an EMBL/GenBank/DDBJ whole genome shotgun (WGS) entry which is preliminary data.</text>
</comment>
<feature type="compositionally biased region" description="Polar residues" evidence="8">
    <location>
        <begin position="958"/>
        <end position="969"/>
    </location>
</feature>
<keyword evidence="4" id="KW-0233">DNA recombination</keyword>
<feature type="region of interest" description="Disordered" evidence="8">
    <location>
        <begin position="572"/>
        <end position="597"/>
    </location>
</feature>
<evidence type="ECO:0000256" key="4">
    <source>
        <dbReference type="ARBA" id="ARBA00023172"/>
    </source>
</evidence>
<feature type="region of interest" description="Disordered" evidence="8">
    <location>
        <begin position="1054"/>
        <end position="1110"/>
    </location>
</feature>
<keyword evidence="3" id="KW-0227">DNA damage</keyword>
<feature type="region of interest" description="Disordered" evidence="8">
    <location>
        <begin position="927"/>
        <end position="969"/>
    </location>
</feature>
<feature type="compositionally biased region" description="Basic and acidic residues" evidence="8">
    <location>
        <begin position="1230"/>
        <end position="1249"/>
    </location>
</feature>
<dbReference type="SUPFAM" id="SSF54695">
    <property type="entry name" value="POZ domain"/>
    <property type="match status" value="1"/>
</dbReference>
<dbReference type="OrthoDB" id="5576441at2759"/>
<feature type="region of interest" description="Disordered" evidence="8">
    <location>
        <begin position="1218"/>
        <end position="1263"/>
    </location>
</feature>
<proteinExistence type="inferred from homology"/>
<dbReference type="PANTHER" id="PTHR21541:SF3">
    <property type="entry name" value="STRUCTURE-SPECIFIC ENDONUCLEASE SUBUNIT SLX4"/>
    <property type="match status" value="1"/>
</dbReference>
<dbReference type="PANTHER" id="PTHR21541">
    <property type="entry name" value="BTB POZ DOMAIN CONTAINING 12"/>
    <property type="match status" value="1"/>
</dbReference>
<feature type="region of interest" description="Disordered" evidence="8">
    <location>
        <begin position="1161"/>
        <end position="1183"/>
    </location>
</feature>
<reference evidence="10" key="2">
    <citation type="submission" date="2020-11" db="EMBL/GenBank/DDBJ databases">
        <authorList>
            <person name="McCartney M.A."/>
            <person name="Auch B."/>
            <person name="Kono T."/>
            <person name="Mallez S."/>
            <person name="Becker A."/>
            <person name="Gohl D.M."/>
            <person name="Silverstein K.A.T."/>
            <person name="Koren S."/>
            <person name="Bechman K.B."/>
            <person name="Herman A."/>
            <person name="Abrahante J.E."/>
            <person name="Garbe J."/>
        </authorList>
    </citation>
    <scope>NUCLEOTIDE SEQUENCE</scope>
    <source>
        <strain evidence="10">Duluth1</strain>
        <tissue evidence="10">Whole animal</tissue>
    </source>
</reference>
<feature type="region of interest" description="Disordered" evidence="8">
    <location>
        <begin position="1"/>
        <end position="20"/>
    </location>
</feature>
<gene>
    <name evidence="10" type="ORF">DPMN_105744</name>
</gene>
<feature type="compositionally biased region" description="Polar residues" evidence="8">
    <location>
        <begin position="1251"/>
        <end position="1261"/>
    </location>
</feature>
<evidence type="ECO:0000256" key="2">
    <source>
        <dbReference type="ARBA" id="ARBA00006661"/>
    </source>
</evidence>
<keyword evidence="5" id="KW-0234">DNA repair</keyword>
<dbReference type="Gene3D" id="3.30.710.10">
    <property type="entry name" value="Potassium Channel Kv1.1, Chain A"/>
    <property type="match status" value="1"/>
</dbReference>
<dbReference type="GO" id="GO:0006260">
    <property type="term" value="P:DNA replication"/>
    <property type="evidence" value="ECO:0007669"/>
    <property type="project" value="InterPro"/>
</dbReference>
<dbReference type="InterPro" id="IPR018574">
    <property type="entry name" value="Structure-sp_endonuc_su_Slx4"/>
</dbReference>
<feature type="region of interest" description="Disordered" evidence="8">
    <location>
        <begin position="625"/>
        <end position="674"/>
    </location>
</feature>
<evidence type="ECO:0000256" key="5">
    <source>
        <dbReference type="ARBA" id="ARBA00023204"/>
    </source>
</evidence>
<feature type="domain" description="BTB" evidence="9">
    <location>
        <begin position="444"/>
        <end position="504"/>
    </location>
</feature>
<evidence type="ECO:0000256" key="7">
    <source>
        <dbReference type="ARBA" id="ARBA00029496"/>
    </source>
</evidence>
<dbReference type="PROSITE" id="PS50097">
    <property type="entry name" value="BTB"/>
    <property type="match status" value="1"/>
</dbReference>
<dbReference type="EMBL" id="JAIWYP010000004">
    <property type="protein sequence ID" value="KAH3832456.1"/>
    <property type="molecule type" value="Genomic_DNA"/>
</dbReference>
<dbReference type="Pfam" id="PF00651">
    <property type="entry name" value="BTB"/>
    <property type="match status" value="1"/>
</dbReference>
<dbReference type="GO" id="GO:0033557">
    <property type="term" value="C:Slx1-Slx4 complex"/>
    <property type="evidence" value="ECO:0007669"/>
    <property type="project" value="InterPro"/>
</dbReference>
<feature type="compositionally biased region" description="Polar residues" evidence="8">
    <location>
        <begin position="927"/>
        <end position="945"/>
    </location>
</feature>
<protein>
    <recommendedName>
        <fullName evidence="7">Structure-specific endonuclease subunit SLX4</fullName>
    </recommendedName>
</protein>
<evidence type="ECO:0000256" key="3">
    <source>
        <dbReference type="ARBA" id="ARBA00022763"/>
    </source>
</evidence>
<evidence type="ECO:0000256" key="8">
    <source>
        <dbReference type="SAM" id="MobiDB-lite"/>
    </source>
</evidence>
<feature type="region of interest" description="Disordered" evidence="8">
    <location>
        <begin position="1348"/>
        <end position="1374"/>
    </location>
</feature>
<keyword evidence="11" id="KW-1185">Reference proteome</keyword>
<dbReference type="InterPro" id="IPR000210">
    <property type="entry name" value="BTB/POZ_dom"/>
</dbReference>
<feature type="compositionally biased region" description="Acidic residues" evidence="8">
    <location>
        <begin position="1219"/>
        <end position="1229"/>
    </location>
</feature>
<feature type="compositionally biased region" description="Basic residues" evidence="8">
    <location>
        <begin position="1349"/>
        <end position="1365"/>
    </location>
</feature>
<comment type="similarity">
    <text evidence="2">Belongs to the SLX4 family.</text>
</comment>
<sequence length="1374" mass="150193">MASNQMSKKRGQKLSLKKKENNSKGSAIVVLPNVDTLNESSEFKLPKKGTGLVQATPFQLAVEEDVVDVEVSCQVCSKDLSHMNSTRRLQHVNRCMDRQEEGEKCEEKGRQLLQAARNLVLDCPICGKVCNTELSRKNHLKKCCVDQGVSTDRMLQLVRDQELERETSLAAGVIPPALRSKLPKAPAAKKRKLKEPKSQFEEDVQVALAMSSSLAGHAVTEVTDRGHVGRNKKGKTKEVLYTLLLTTEDERLARIQQRVSSLLSQQPCLARSADMLPSSSLCVPSPTPGASLWGRGGGELLPLEQYYVGALMPPVTLGALATGPRMQPLTTGPDIVLRESEVSVAPGVDDITASTQTAVVLAELAGDSQVGCNLSRSQPRGAVSGFERAQGSHDLPLAGDCSQRDLGTSGFCVQKLVLKSEDQARLIQGLCQELSSLLNNPEFSDVKVQSTEGVIFHAHRAVLGVRCRKLIEKVEEGVIKLPASSATVSMFLRYLYTGELNLAPHIREEFCTLADTLQLKELNDVCSRLFLEEVTVGGDAGNDDNDDNCNNDNQEFVESQIDLKAIWGESDTDDDVDEVRQEEAGDSSAQSRPDLDYDQEDCRDVACSQWKHAARKSLDGGNEAFATGSEVSSEPEAADIETGRLTDVSCGEGDVSDNSDGRKGAGDTSDDVCGHASVRGNYLDGPIRDVSGGGYFGVVKSDIVVKSQRNKKTNTQEEGTLSEKRVIDHTDNIPSSKRLKLLQINTADTYNVIDLCIEDDAPVETSRNTSTLCEQSSIDLFNSPSPPRKRLSVIPKGFLTQDSLNNSKMSLVNSPERNAIKFSTPVEASNRVPNWKGRFSSIPHASTPTSNKQLHLDTMESHGQDTTIDTFAGNKNMLDEDEEKSMKGKYFNDGSICDYKESDDVVEIVGDNLDDVSFQGTSGFISYSPAKQSVDSTENSPSPTFTRLPHGKSDRESGQNSGKKYSQKLPSTKELSFGKKYSAQLKHMDTTNSESDSSEVVVIDAEGGDEREMGSCHGNLGKIEDEDVHIDDGNATFTNEGVWDNFDDPGVCYEPPVQSPVDDYDVGYDPPVQSELDQDADLPKDGNEISEEGQDMGDSNEPVDDENMAGVQFSDDDSFMLQVDEVPAMVKAPTNMKLPVAANVKPVSTFTTPSVRKKCSTVGKKWEPPSPFTPMPDYPQMPTPALKKEIQKFGVKPVGKKRMIKVLVDIYKQTHQYETDSEVEDEAGSEDSHGHVTSEGDSATCREDSDITPSQDSQSGDSEYDVLEESCLHFDDSDSRSSPTKSADLPRKLTEFIEQNATLHTRVLMYEPLELDILKAEVKAAGIKCSMDKLMDFLDERCIAFTSKNSRKKAPQRGGRGRKPVKRSEKASGV</sequence>
<comment type="subcellular location">
    <subcellularLocation>
        <location evidence="1">Nucleus</location>
    </subcellularLocation>
</comment>
<name>A0A9D4QI28_DREPO</name>
<accession>A0A9D4QI28</accession>
<dbReference type="SMART" id="SM00225">
    <property type="entry name" value="BTB"/>
    <property type="match status" value="1"/>
</dbReference>